<dbReference type="OMA" id="DVHIWAN"/>
<protein>
    <submittedName>
        <fullName evidence="2">GH13653</fullName>
    </submittedName>
</protein>
<name>B4JTT2_DROGR</name>
<dbReference type="GO" id="GO:0035160">
    <property type="term" value="P:maintenance of epithelial integrity, open tracheal system"/>
    <property type="evidence" value="ECO:0007669"/>
    <property type="project" value="EnsemblMetazoa"/>
</dbReference>
<dbReference type="GO" id="GO:0007391">
    <property type="term" value="P:dorsal closure"/>
    <property type="evidence" value="ECO:0007669"/>
    <property type="project" value="EnsemblMetazoa"/>
</dbReference>
<organism evidence="3">
    <name type="scientific">Drosophila grimshawi</name>
    <name type="common">Hawaiian fruit fly</name>
    <name type="synonym">Idiomyia grimshawi</name>
    <dbReference type="NCBI Taxonomy" id="7222"/>
    <lineage>
        <taxon>Eukaryota</taxon>
        <taxon>Metazoa</taxon>
        <taxon>Ecdysozoa</taxon>
        <taxon>Arthropoda</taxon>
        <taxon>Hexapoda</taxon>
        <taxon>Insecta</taxon>
        <taxon>Pterygota</taxon>
        <taxon>Neoptera</taxon>
        <taxon>Endopterygota</taxon>
        <taxon>Diptera</taxon>
        <taxon>Brachycera</taxon>
        <taxon>Muscomorpha</taxon>
        <taxon>Ephydroidea</taxon>
        <taxon>Drosophilidae</taxon>
        <taxon>Drosophila</taxon>
        <taxon>Hawaiian Drosophila</taxon>
    </lineage>
</organism>
<dbReference type="GO" id="GO:0007443">
    <property type="term" value="P:Malpighian tubule morphogenesis"/>
    <property type="evidence" value="ECO:0007669"/>
    <property type="project" value="EnsemblMetazoa"/>
</dbReference>
<dbReference type="GO" id="GO:0000132">
    <property type="term" value="P:establishment of mitotic spindle orientation"/>
    <property type="evidence" value="ECO:0007669"/>
    <property type="project" value="EnsemblMetazoa"/>
</dbReference>
<dbReference type="AlphaFoldDB" id="B4JTT2"/>
<dbReference type="GO" id="GO:0050806">
    <property type="term" value="P:positive regulation of synaptic transmission"/>
    <property type="evidence" value="ECO:0007669"/>
    <property type="project" value="EnsemblMetazoa"/>
</dbReference>
<reference evidence="2 3" key="1">
    <citation type="journal article" date="2007" name="Nature">
        <title>Evolution of genes and genomes on the Drosophila phylogeny.</title>
        <authorList>
            <consortium name="Drosophila 12 Genomes Consortium"/>
            <person name="Clark A.G."/>
            <person name="Eisen M.B."/>
            <person name="Smith D.R."/>
            <person name="Bergman C.M."/>
            <person name="Oliver B."/>
            <person name="Markow T.A."/>
            <person name="Kaufman T.C."/>
            <person name="Kellis M."/>
            <person name="Gelbart W."/>
            <person name="Iyer V.N."/>
            <person name="Pollard D.A."/>
            <person name="Sackton T.B."/>
            <person name="Larracuente A.M."/>
            <person name="Singh N.D."/>
            <person name="Abad J.P."/>
            <person name="Abt D.N."/>
            <person name="Adryan B."/>
            <person name="Aguade M."/>
            <person name="Akashi H."/>
            <person name="Anderson W.W."/>
            <person name="Aquadro C.F."/>
            <person name="Ardell D.H."/>
            <person name="Arguello R."/>
            <person name="Artieri C.G."/>
            <person name="Barbash D.A."/>
            <person name="Barker D."/>
            <person name="Barsanti P."/>
            <person name="Batterham P."/>
            <person name="Batzoglou S."/>
            <person name="Begun D."/>
            <person name="Bhutkar A."/>
            <person name="Blanco E."/>
            <person name="Bosak S.A."/>
            <person name="Bradley R.K."/>
            <person name="Brand A.D."/>
            <person name="Brent M.R."/>
            <person name="Brooks A.N."/>
            <person name="Brown R.H."/>
            <person name="Butlin R.K."/>
            <person name="Caggese C."/>
            <person name="Calvi B.R."/>
            <person name="Bernardo de Carvalho A."/>
            <person name="Caspi A."/>
            <person name="Castrezana S."/>
            <person name="Celniker S.E."/>
            <person name="Chang J.L."/>
            <person name="Chapple C."/>
            <person name="Chatterji S."/>
            <person name="Chinwalla A."/>
            <person name="Civetta A."/>
            <person name="Clifton S.W."/>
            <person name="Comeron J.M."/>
            <person name="Costello J.C."/>
            <person name="Coyne J.A."/>
            <person name="Daub J."/>
            <person name="David R.G."/>
            <person name="Delcher A.L."/>
            <person name="Delehaunty K."/>
            <person name="Do C.B."/>
            <person name="Ebling H."/>
            <person name="Edwards K."/>
            <person name="Eickbush T."/>
            <person name="Evans J.D."/>
            <person name="Filipski A."/>
            <person name="Findeiss S."/>
            <person name="Freyhult E."/>
            <person name="Fulton L."/>
            <person name="Fulton R."/>
            <person name="Garcia A.C."/>
            <person name="Gardiner A."/>
            <person name="Garfield D.A."/>
            <person name="Garvin B.E."/>
            <person name="Gibson G."/>
            <person name="Gilbert D."/>
            <person name="Gnerre S."/>
            <person name="Godfrey J."/>
            <person name="Good R."/>
            <person name="Gotea V."/>
            <person name="Gravely B."/>
            <person name="Greenberg A.J."/>
            <person name="Griffiths-Jones S."/>
            <person name="Gross S."/>
            <person name="Guigo R."/>
            <person name="Gustafson E.A."/>
            <person name="Haerty W."/>
            <person name="Hahn M.W."/>
            <person name="Halligan D.L."/>
            <person name="Halpern A.L."/>
            <person name="Halter G.M."/>
            <person name="Han M.V."/>
            <person name="Heger A."/>
            <person name="Hillier L."/>
            <person name="Hinrichs A.S."/>
            <person name="Holmes I."/>
            <person name="Hoskins R.A."/>
            <person name="Hubisz M.J."/>
            <person name="Hultmark D."/>
            <person name="Huntley M.A."/>
            <person name="Jaffe D.B."/>
            <person name="Jagadeeshan S."/>
            <person name="Jeck W.R."/>
            <person name="Johnson J."/>
            <person name="Jones C.D."/>
            <person name="Jordan W.C."/>
            <person name="Karpen G.H."/>
            <person name="Kataoka E."/>
            <person name="Keightley P.D."/>
            <person name="Kheradpour P."/>
            <person name="Kirkness E.F."/>
            <person name="Koerich L.B."/>
            <person name="Kristiansen K."/>
            <person name="Kudrna D."/>
            <person name="Kulathinal R.J."/>
            <person name="Kumar S."/>
            <person name="Kwok R."/>
            <person name="Lander E."/>
            <person name="Langley C.H."/>
            <person name="Lapoint R."/>
            <person name="Lazzaro B.P."/>
            <person name="Lee S.J."/>
            <person name="Levesque L."/>
            <person name="Li R."/>
            <person name="Lin C.F."/>
            <person name="Lin M.F."/>
            <person name="Lindblad-Toh K."/>
            <person name="Llopart A."/>
            <person name="Long M."/>
            <person name="Low L."/>
            <person name="Lozovsky E."/>
            <person name="Lu J."/>
            <person name="Luo M."/>
            <person name="Machado C.A."/>
            <person name="Makalowski W."/>
            <person name="Marzo M."/>
            <person name="Matsuda M."/>
            <person name="Matzkin L."/>
            <person name="McAllister B."/>
            <person name="McBride C.S."/>
            <person name="McKernan B."/>
            <person name="McKernan K."/>
            <person name="Mendez-Lago M."/>
            <person name="Minx P."/>
            <person name="Mollenhauer M.U."/>
            <person name="Montooth K."/>
            <person name="Mount S.M."/>
            <person name="Mu X."/>
            <person name="Myers E."/>
            <person name="Negre B."/>
            <person name="Newfeld S."/>
            <person name="Nielsen R."/>
            <person name="Noor M.A."/>
            <person name="O'Grady P."/>
            <person name="Pachter L."/>
            <person name="Papaceit M."/>
            <person name="Parisi M.J."/>
            <person name="Parisi M."/>
            <person name="Parts L."/>
            <person name="Pedersen J.S."/>
            <person name="Pesole G."/>
            <person name="Phillippy A.M."/>
            <person name="Ponting C.P."/>
            <person name="Pop M."/>
            <person name="Porcelli D."/>
            <person name="Powell J.R."/>
            <person name="Prohaska S."/>
            <person name="Pruitt K."/>
            <person name="Puig M."/>
            <person name="Quesneville H."/>
            <person name="Ram K.R."/>
            <person name="Rand D."/>
            <person name="Rasmussen M.D."/>
            <person name="Reed L.K."/>
            <person name="Reenan R."/>
            <person name="Reily A."/>
            <person name="Remington K.A."/>
            <person name="Rieger T.T."/>
            <person name="Ritchie M.G."/>
            <person name="Robin C."/>
            <person name="Rogers Y.H."/>
            <person name="Rohde C."/>
            <person name="Rozas J."/>
            <person name="Rubenfield M.J."/>
            <person name="Ruiz A."/>
            <person name="Russo S."/>
            <person name="Salzberg S.L."/>
            <person name="Sanchez-Gracia A."/>
            <person name="Saranga D.J."/>
            <person name="Sato H."/>
            <person name="Schaeffer S.W."/>
            <person name="Schatz M.C."/>
            <person name="Schlenke T."/>
            <person name="Schwartz R."/>
            <person name="Segarra C."/>
            <person name="Singh R.S."/>
            <person name="Sirot L."/>
            <person name="Sirota M."/>
            <person name="Sisneros N.B."/>
            <person name="Smith C.D."/>
            <person name="Smith T.F."/>
            <person name="Spieth J."/>
            <person name="Stage D.E."/>
            <person name="Stark A."/>
            <person name="Stephan W."/>
            <person name="Strausberg R.L."/>
            <person name="Strempel S."/>
            <person name="Sturgill D."/>
            <person name="Sutton G."/>
            <person name="Sutton G.G."/>
            <person name="Tao W."/>
            <person name="Teichmann S."/>
            <person name="Tobari Y.N."/>
            <person name="Tomimura Y."/>
            <person name="Tsolas J.M."/>
            <person name="Valente V.L."/>
            <person name="Venter E."/>
            <person name="Venter J.C."/>
            <person name="Vicario S."/>
            <person name="Vieira F.G."/>
            <person name="Vilella A.J."/>
            <person name="Villasante A."/>
            <person name="Walenz B."/>
            <person name="Wang J."/>
            <person name="Wasserman M."/>
            <person name="Watts T."/>
            <person name="Wilson D."/>
            <person name="Wilson R.K."/>
            <person name="Wing R.A."/>
            <person name="Wolfner M.F."/>
            <person name="Wong A."/>
            <person name="Wong G.K."/>
            <person name="Wu C.I."/>
            <person name="Wu G."/>
            <person name="Yamamoto D."/>
            <person name="Yang H.P."/>
            <person name="Yang S.P."/>
            <person name="Yorke J.A."/>
            <person name="Yoshida K."/>
            <person name="Zdobnov E."/>
            <person name="Zhang P."/>
            <person name="Zhang Y."/>
            <person name="Zimin A.V."/>
            <person name="Baldwin J."/>
            <person name="Abdouelleil A."/>
            <person name="Abdulkadir J."/>
            <person name="Abebe A."/>
            <person name="Abera B."/>
            <person name="Abreu J."/>
            <person name="Acer S.C."/>
            <person name="Aftuck L."/>
            <person name="Alexander A."/>
            <person name="An P."/>
            <person name="Anderson E."/>
            <person name="Anderson S."/>
            <person name="Arachi H."/>
            <person name="Azer M."/>
            <person name="Bachantsang P."/>
            <person name="Barry A."/>
            <person name="Bayul T."/>
            <person name="Berlin A."/>
            <person name="Bessette D."/>
            <person name="Bloom T."/>
            <person name="Blye J."/>
            <person name="Boguslavskiy L."/>
            <person name="Bonnet C."/>
            <person name="Boukhgalter B."/>
            <person name="Bourzgui I."/>
            <person name="Brown A."/>
            <person name="Cahill P."/>
            <person name="Channer S."/>
            <person name="Cheshatsang Y."/>
            <person name="Chuda L."/>
            <person name="Citroen M."/>
            <person name="Collymore A."/>
            <person name="Cooke P."/>
            <person name="Costello M."/>
            <person name="D'Aco K."/>
            <person name="Daza R."/>
            <person name="De Haan G."/>
            <person name="DeGray S."/>
            <person name="DeMaso C."/>
            <person name="Dhargay N."/>
            <person name="Dooley K."/>
            <person name="Dooley E."/>
            <person name="Doricent M."/>
            <person name="Dorje P."/>
            <person name="Dorjee K."/>
            <person name="Dupes A."/>
            <person name="Elong R."/>
            <person name="Falk J."/>
            <person name="Farina A."/>
            <person name="Faro S."/>
            <person name="Ferguson D."/>
            <person name="Fisher S."/>
            <person name="Foley C.D."/>
            <person name="Franke A."/>
            <person name="Friedrich D."/>
            <person name="Gadbois L."/>
            <person name="Gearin G."/>
            <person name="Gearin C.R."/>
            <person name="Giannoukos G."/>
            <person name="Goode T."/>
            <person name="Graham J."/>
            <person name="Grandbois E."/>
            <person name="Grewal S."/>
            <person name="Gyaltsen K."/>
            <person name="Hafez N."/>
            <person name="Hagos B."/>
            <person name="Hall J."/>
            <person name="Henson C."/>
            <person name="Hollinger A."/>
            <person name="Honan T."/>
            <person name="Huard M.D."/>
            <person name="Hughes L."/>
            <person name="Hurhula B."/>
            <person name="Husby M.E."/>
            <person name="Kamat A."/>
            <person name="Kanga B."/>
            <person name="Kashin S."/>
            <person name="Khazanovich D."/>
            <person name="Kisner P."/>
            <person name="Lance K."/>
            <person name="Lara M."/>
            <person name="Lee W."/>
            <person name="Lennon N."/>
            <person name="Letendre F."/>
            <person name="LeVine R."/>
            <person name="Lipovsky A."/>
            <person name="Liu X."/>
            <person name="Liu J."/>
            <person name="Liu S."/>
            <person name="Lokyitsang T."/>
            <person name="Lokyitsang Y."/>
            <person name="Lubonja R."/>
            <person name="Lui A."/>
            <person name="MacDonald P."/>
            <person name="Magnisalis V."/>
            <person name="Maru K."/>
            <person name="Matthews C."/>
            <person name="McCusker W."/>
            <person name="McDonough S."/>
            <person name="Mehta T."/>
            <person name="Meldrim J."/>
            <person name="Meneus L."/>
            <person name="Mihai O."/>
            <person name="Mihalev A."/>
            <person name="Mihova T."/>
            <person name="Mittelman R."/>
            <person name="Mlenga V."/>
            <person name="Montmayeur A."/>
            <person name="Mulrain L."/>
            <person name="Navidi A."/>
            <person name="Naylor J."/>
            <person name="Negash T."/>
            <person name="Nguyen T."/>
            <person name="Nguyen N."/>
            <person name="Nicol R."/>
            <person name="Norbu C."/>
            <person name="Norbu N."/>
            <person name="Novod N."/>
            <person name="O'Neill B."/>
            <person name="Osman S."/>
            <person name="Markiewicz E."/>
            <person name="Oyono O.L."/>
            <person name="Patti C."/>
            <person name="Phunkhang P."/>
            <person name="Pierre F."/>
            <person name="Priest M."/>
            <person name="Raghuraman S."/>
            <person name="Rege F."/>
            <person name="Reyes R."/>
            <person name="Rise C."/>
            <person name="Rogov P."/>
            <person name="Ross K."/>
            <person name="Ryan E."/>
            <person name="Settipalli S."/>
            <person name="Shea T."/>
            <person name="Sherpa N."/>
            <person name="Shi L."/>
            <person name="Shih D."/>
            <person name="Sparrow T."/>
            <person name="Spaulding J."/>
            <person name="Stalker J."/>
            <person name="Stange-Thomann N."/>
            <person name="Stavropoulos S."/>
            <person name="Stone C."/>
            <person name="Strader C."/>
            <person name="Tesfaye S."/>
            <person name="Thomson T."/>
            <person name="Thoulutsang Y."/>
            <person name="Thoulutsang D."/>
            <person name="Topham K."/>
            <person name="Topping I."/>
            <person name="Tsamla T."/>
            <person name="Vassiliev H."/>
            <person name="Vo A."/>
            <person name="Wangchuk T."/>
            <person name="Wangdi T."/>
            <person name="Weiand M."/>
            <person name="Wilkinson J."/>
            <person name="Wilson A."/>
            <person name="Yadav S."/>
            <person name="Young G."/>
            <person name="Yu Q."/>
            <person name="Zembek L."/>
            <person name="Zhong D."/>
            <person name="Zimmer A."/>
            <person name="Zwirko Z."/>
            <person name="Jaffe D.B."/>
            <person name="Alvarez P."/>
            <person name="Brockman W."/>
            <person name="Butler J."/>
            <person name="Chin C."/>
            <person name="Gnerre S."/>
            <person name="Grabherr M."/>
            <person name="Kleber M."/>
            <person name="Mauceli E."/>
            <person name="MacCallum I."/>
        </authorList>
    </citation>
    <scope>NUCLEOTIDE SEQUENCE [LARGE SCALE GENOMIC DNA]</scope>
    <source>
        <strain evidence="3">Tucson 15287-2541.00</strain>
    </source>
</reference>
<feature type="compositionally biased region" description="Polar residues" evidence="1">
    <location>
        <begin position="78"/>
        <end position="90"/>
    </location>
</feature>
<evidence type="ECO:0000256" key="1">
    <source>
        <dbReference type="SAM" id="MobiDB-lite"/>
    </source>
</evidence>
<dbReference type="GO" id="GO:0016323">
    <property type="term" value="C:basolateral plasma membrane"/>
    <property type="evidence" value="ECO:0007669"/>
    <property type="project" value="EnsemblMetazoa"/>
</dbReference>
<dbReference type="OrthoDB" id="10003330at2759"/>
<dbReference type="InParanoid" id="B4JTT2"/>
<dbReference type="GO" id="GO:0035024">
    <property type="term" value="P:negative regulation of Rho protein signal transduction"/>
    <property type="evidence" value="ECO:0007669"/>
    <property type="project" value="EnsemblMetazoa"/>
</dbReference>
<dbReference type="GO" id="GO:0035202">
    <property type="term" value="P:tracheal pit formation in open tracheal system"/>
    <property type="evidence" value="ECO:0007669"/>
    <property type="project" value="EnsemblMetazoa"/>
</dbReference>
<proteinExistence type="predicted"/>
<dbReference type="eggNOG" id="ENOG502T85C">
    <property type="taxonomic scope" value="Eukaryota"/>
</dbReference>
<dbReference type="EMBL" id="CH916374">
    <property type="protein sequence ID" value="EDV91511.1"/>
    <property type="molecule type" value="Genomic_DNA"/>
</dbReference>
<evidence type="ECO:0000313" key="2">
    <source>
        <dbReference type="EMBL" id="EDV91511.1"/>
    </source>
</evidence>
<dbReference type="GO" id="GO:0005096">
    <property type="term" value="F:GTPase activator activity"/>
    <property type="evidence" value="ECO:0007669"/>
    <property type="project" value="EnsemblMetazoa"/>
</dbReference>
<dbReference type="Proteomes" id="UP000001070">
    <property type="component" value="Unassembled WGS sequence"/>
</dbReference>
<accession>B4JTT2</accession>
<dbReference type="GO" id="GO:0007266">
    <property type="term" value="P:Rho protein signal transduction"/>
    <property type="evidence" value="ECO:0007669"/>
    <property type="project" value="EnsemblMetazoa"/>
</dbReference>
<dbReference type="GO" id="GO:0030866">
    <property type="term" value="P:cortical actin cytoskeleton organization"/>
    <property type="evidence" value="ECO:0007669"/>
    <property type="project" value="EnsemblMetazoa"/>
</dbReference>
<dbReference type="GO" id="GO:0000912">
    <property type="term" value="P:assembly of actomyosin apparatus involved in cytokinesis"/>
    <property type="evidence" value="ECO:0007669"/>
    <property type="project" value="EnsemblMetazoa"/>
</dbReference>
<dbReference type="GO" id="GO:0007052">
    <property type="term" value="P:mitotic spindle organization"/>
    <property type="evidence" value="ECO:0007669"/>
    <property type="project" value="EnsemblMetazoa"/>
</dbReference>
<dbReference type="PhylomeDB" id="B4JTT2"/>
<dbReference type="GO" id="GO:0048814">
    <property type="term" value="P:regulation of dendrite morphogenesis"/>
    <property type="evidence" value="ECO:0007669"/>
    <property type="project" value="EnsemblMetazoa"/>
</dbReference>
<gene>
    <name evidence="2" type="primary">Dgri\GH13653</name>
    <name evidence="2" type="ORF">Dgri_GH13653</name>
</gene>
<dbReference type="GO" id="GO:0008258">
    <property type="term" value="P:head involution"/>
    <property type="evidence" value="ECO:0007669"/>
    <property type="project" value="EnsemblMetazoa"/>
</dbReference>
<sequence length="101" mass="10550">MTLPAAGQPDDVHIWANKFLRDLDNLMGGDKLPPHIAAIVDSDSASTSSSPTSRTAPMLLSAAASAALQSRFGKGPSSVVSEEQQQNGQNGLVLKPEKHVS</sequence>
<dbReference type="GO" id="GO:0035277">
    <property type="term" value="P:spiracle morphogenesis, open tracheal system"/>
    <property type="evidence" value="ECO:0007669"/>
    <property type="project" value="EnsemblMetazoa"/>
</dbReference>
<dbReference type="GO" id="GO:0008586">
    <property type="term" value="P:imaginal disc-derived wing vein morphogenesis"/>
    <property type="evidence" value="ECO:0007669"/>
    <property type="project" value="EnsemblMetazoa"/>
</dbReference>
<keyword evidence="3" id="KW-1185">Reference proteome</keyword>
<dbReference type="GO" id="GO:0030431">
    <property type="term" value="P:sleep"/>
    <property type="evidence" value="ECO:0007669"/>
    <property type="project" value="EnsemblMetazoa"/>
</dbReference>
<dbReference type="HOGENOM" id="CLU_2294519_0_0_1"/>
<dbReference type="GO" id="GO:0007494">
    <property type="term" value="P:midgut development"/>
    <property type="evidence" value="ECO:0007669"/>
    <property type="project" value="EnsemblMetazoa"/>
</dbReference>
<feature type="region of interest" description="Disordered" evidence="1">
    <location>
        <begin position="71"/>
        <end position="101"/>
    </location>
</feature>
<dbReference type="GO" id="GO:0007274">
    <property type="term" value="P:neuromuscular synaptic transmission"/>
    <property type="evidence" value="ECO:0007669"/>
    <property type="project" value="EnsemblMetazoa"/>
</dbReference>
<dbReference type="GO" id="GO:0007091">
    <property type="term" value="P:metaphase/anaphase transition of mitotic cell cycle"/>
    <property type="evidence" value="ECO:0007669"/>
    <property type="project" value="EnsemblMetazoa"/>
</dbReference>
<evidence type="ECO:0000313" key="3">
    <source>
        <dbReference type="Proteomes" id="UP000001070"/>
    </source>
</evidence>
<dbReference type="GO" id="GO:0000902">
    <property type="term" value="P:cell morphogenesis"/>
    <property type="evidence" value="ECO:0007669"/>
    <property type="project" value="EnsemblMetazoa"/>
</dbReference>
<dbReference type="GO" id="GO:0045202">
    <property type="term" value="C:synapse"/>
    <property type="evidence" value="ECO:0007669"/>
    <property type="project" value="GOC"/>
</dbReference>